<evidence type="ECO:0000313" key="4">
    <source>
        <dbReference type="Proteomes" id="UP000033140"/>
    </source>
</evidence>
<dbReference type="InterPro" id="IPR016197">
    <property type="entry name" value="Chromo-like_dom_sf"/>
</dbReference>
<feature type="region of interest" description="Disordered" evidence="1">
    <location>
        <begin position="128"/>
        <end position="262"/>
    </location>
</feature>
<reference evidence="3 4" key="2">
    <citation type="journal article" date="2014" name="J. Gen. Appl. Microbiol.">
        <title>The early diverging ascomycetous budding yeast Saitoella complicata has three histone deacetylases belonging to the Clr6, Hos2, and Rpd3 lineages.</title>
        <authorList>
            <person name="Nishida H."/>
            <person name="Matsumoto T."/>
            <person name="Kondo S."/>
            <person name="Hamamoto M."/>
            <person name="Yoshikawa H."/>
        </authorList>
    </citation>
    <scope>NUCLEOTIDE SEQUENCE [LARGE SCALE GENOMIC DNA]</scope>
    <source>
        <strain evidence="3 4">NRRL Y-17804</strain>
    </source>
</reference>
<accession>A0A0E9N9E3</accession>
<feature type="region of interest" description="Disordered" evidence="1">
    <location>
        <begin position="427"/>
        <end position="449"/>
    </location>
</feature>
<dbReference type="AlphaFoldDB" id="A0A0E9N9E3"/>
<feature type="compositionally biased region" description="Acidic residues" evidence="1">
    <location>
        <begin position="16"/>
        <end position="26"/>
    </location>
</feature>
<sequence length="974" mass="105090">MANSSPLFHSAQEDLSSGDEDVTSSQLGDDEYEIAGILCERKALPTDRDHLARYYLVEWKGYPIYWQATWEPGNNIPPDTLAAWKVKKKEMQKKGEPEFDWKRWQKGYEADLIAHPETYPYVWAVETEKEDATPEPPAASVEPDRPSMVLKLKMPKKPATSAYKAPAPPAAPPATVNPPTASSKSKKLAAPAAKPSALKATDEISSRASFAQAQPAKGSTMTSAPKKSVATTAQLPVPRPKEKTLSMALDAPAASTGPAGGLELESSLKKRVATGAPPQAPDAKIIKKSLFSTLATSAASMNRPALTSLAQRAALSGRVTNVQQVFKKPLTQSVTSKAPDPAVVSAKSVGQHVISAMSKKQAAPITSLRTGKPVNESLLKSSITSAEAAGPVGGLAPSSISKPLAAPPAPVEVQLLSSKAANKSSLKAPANSFASVEPASKPKLSSAPTKTAASVLASKTSSGFSIGSFLADMKEAAKEAEIHAAQPLASALSSAVQTASSPTGQPEVAVLSLGPQVKPLKTANGKTGEEAVYNLSYGPQVRDVGLIKLHYSRYSTEKRILKELLEARPSGMKENNPLPLHVTKFLSFYHLTRFFGHQKGALQPPDTILDLVYVQEEAAAGAQFRESILAMGGVGVILLPEVTLMVFAGSGEPLHTTFGLWSMPVPKSGLRMAVYPPIKKGSVETFWYQEVRLSKAPGTYRTKLVEKVWDLPLIKARQKFSVVASDETLEGVELRDCLSSRGAIDTHDDLNAATLVFIHRLLLPQLHLLPHLTSLKSRPQTQFYLFGTAFALDLIITDGGDHITKNAKYQATSIFPHGGVIVMTSEMIINSPNIVEFVLGYAEYGGWNVMVCPGLITEVEAFCHQGLTGESDEAGKEFGDVLLTILAIKEALDKKRVVEFVLLEERETICQSLLASLRLYQVWSCETYRRFIVLHSVKDDTEQEWTQGIEVHTPDQFLKMKAVADSRAGELQRR</sequence>
<dbReference type="Gene3D" id="2.40.50.40">
    <property type="match status" value="1"/>
</dbReference>
<evidence type="ECO:0000313" key="3">
    <source>
        <dbReference type="EMBL" id="GAO46403.1"/>
    </source>
</evidence>
<evidence type="ECO:0000256" key="1">
    <source>
        <dbReference type="SAM" id="MobiDB-lite"/>
    </source>
</evidence>
<comment type="caution">
    <text evidence="3">The sequence shown here is derived from an EMBL/GenBank/DDBJ whole genome shotgun (WGS) entry which is preliminary data.</text>
</comment>
<organism evidence="3 4">
    <name type="scientific">Saitoella complicata (strain BCRC 22490 / CBS 7301 / JCM 7358 / NBRC 10748 / NRRL Y-17804)</name>
    <dbReference type="NCBI Taxonomy" id="698492"/>
    <lineage>
        <taxon>Eukaryota</taxon>
        <taxon>Fungi</taxon>
        <taxon>Dikarya</taxon>
        <taxon>Ascomycota</taxon>
        <taxon>Taphrinomycotina</taxon>
        <taxon>Taphrinomycotina incertae sedis</taxon>
        <taxon>Saitoella</taxon>
    </lineage>
</organism>
<dbReference type="EMBL" id="BACD03000003">
    <property type="protein sequence ID" value="GAO46403.1"/>
    <property type="molecule type" value="Genomic_DNA"/>
</dbReference>
<dbReference type="SMART" id="SM00298">
    <property type="entry name" value="CHROMO"/>
    <property type="match status" value="1"/>
</dbReference>
<dbReference type="Proteomes" id="UP000033140">
    <property type="component" value="Unassembled WGS sequence"/>
</dbReference>
<dbReference type="SUPFAM" id="SSF54160">
    <property type="entry name" value="Chromo domain-like"/>
    <property type="match status" value="1"/>
</dbReference>
<dbReference type="InterPro" id="IPR000953">
    <property type="entry name" value="Chromo/chromo_shadow_dom"/>
</dbReference>
<dbReference type="RefSeq" id="XP_019024390.1">
    <property type="nucleotide sequence ID" value="XM_019170922.1"/>
</dbReference>
<feature type="region of interest" description="Disordered" evidence="1">
    <location>
        <begin position="1"/>
        <end position="26"/>
    </location>
</feature>
<evidence type="ECO:0000259" key="2">
    <source>
        <dbReference type="PROSITE" id="PS50013"/>
    </source>
</evidence>
<dbReference type="InterPro" id="IPR048709">
    <property type="entry name" value="Chp1_PIN"/>
</dbReference>
<dbReference type="STRING" id="698492.A0A0E9N9E3"/>
<feature type="compositionally biased region" description="Pro residues" evidence="1">
    <location>
        <begin position="166"/>
        <end position="176"/>
    </location>
</feature>
<feature type="domain" description="Chromo" evidence="2">
    <location>
        <begin position="32"/>
        <end position="98"/>
    </location>
</feature>
<dbReference type="GO" id="GO:0006338">
    <property type="term" value="P:chromatin remodeling"/>
    <property type="evidence" value="ECO:0007669"/>
    <property type="project" value="UniProtKB-ARBA"/>
</dbReference>
<dbReference type="PROSITE" id="PS50013">
    <property type="entry name" value="CHROMO_2"/>
    <property type="match status" value="1"/>
</dbReference>
<reference evidence="3 4" key="1">
    <citation type="journal article" date="2011" name="J. Gen. Appl. Microbiol.">
        <title>Draft genome sequencing of the enigmatic yeast Saitoella complicata.</title>
        <authorList>
            <person name="Nishida H."/>
            <person name="Hamamoto M."/>
            <person name="Sugiyama J."/>
        </authorList>
    </citation>
    <scope>NUCLEOTIDE SEQUENCE [LARGE SCALE GENOMIC DNA]</scope>
    <source>
        <strain evidence="3 4">NRRL Y-17804</strain>
    </source>
</reference>
<dbReference type="Pfam" id="PF21484">
    <property type="entry name" value="Chp1-like_PIN"/>
    <property type="match status" value="1"/>
</dbReference>
<feature type="compositionally biased region" description="Polar residues" evidence="1">
    <location>
        <begin position="206"/>
        <end position="234"/>
    </location>
</feature>
<dbReference type="OrthoDB" id="1918685at2759"/>
<protein>
    <recommendedName>
        <fullName evidence="2">Chromo domain-containing protein</fullName>
    </recommendedName>
</protein>
<keyword evidence="4" id="KW-1185">Reference proteome</keyword>
<feature type="compositionally biased region" description="Low complexity" evidence="1">
    <location>
        <begin position="177"/>
        <end position="199"/>
    </location>
</feature>
<proteinExistence type="predicted"/>
<name>A0A0E9N9E3_SAICN</name>
<gene>
    <name evidence="3" type="ORF">G7K_0634-t1</name>
</gene>
<reference evidence="3 4" key="3">
    <citation type="journal article" date="2015" name="Genome Announc.">
        <title>Draft Genome Sequence of the Archiascomycetous Yeast Saitoella complicata.</title>
        <authorList>
            <person name="Yamauchi K."/>
            <person name="Kondo S."/>
            <person name="Hamamoto M."/>
            <person name="Takahashi Y."/>
            <person name="Ogura Y."/>
            <person name="Hayashi T."/>
            <person name="Nishida H."/>
        </authorList>
    </citation>
    <scope>NUCLEOTIDE SEQUENCE [LARGE SCALE GENOMIC DNA]</scope>
    <source>
        <strain evidence="3 4">NRRL Y-17804</strain>
    </source>
</reference>
<dbReference type="Gene3D" id="3.40.50.11490">
    <property type="match status" value="1"/>
</dbReference>
<dbReference type="GO" id="GO:0010468">
    <property type="term" value="P:regulation of gene expression"/>
    <property type="evidence" value="ECO:0007669"/>
    <property type="project" value="UniProtKB-ARBA"/>
</dbReference>